<dbReference type="GO" id="GO:0050793">
    <property type="term" value="P:regulation of developmental process"/>
    <property type="evidence" value="ECO:0007669"/>
    <property type="project" value="TreeGrafter"/>
</dbReference>
<reference evidence="12 13" key="1">
    <citation type="submission" date="2019-05" db="EMBL/GenBank/DDBJ databases">
        <title>Mikania micrantha, genome provides insights into the molecular mechanism of rapid growth.</title>
        <authorList>
            <person name="Liu B."/>
        </authorList>
    </citation>
    <scope>NUCLEOTIDE SEQUENCE [LARGE SCALE GENOMIC DNA]</scope>
    <source>
        <strain evidence="12">NLD-2019</strain>
        <tissue evidence="12">Leaf</tissue>
    </source>
</reference>
<dbReference type="PANTHER" id="PTHR31948:SF157">
    <property type="entry name" value="ZINC-FINGER HOMEODOMAIN PROTEIN 1"/>
    <property type="match status" value="1"/>
</dbReference>
<dbReference type="Proteomes" id="UP000326396">
    <property type="component" value="Linkage Group LG2"/>
</dbReference>
<evidence type="ECO:0000313" key="12">
    <source>
        <dbReference type="EMBL" id="KAD4586217.1"/>
    </source>
</evidence>
<evidence type="ECO:0000256" key="2">
    <source>
        <dbReference type="ARBA" id="ARBA00022723"/>
    </source>
</evidence>
<keyword evidence="9" id="KW-0539">Nucleus</keyword>
<dbReference type="InterPro" id="IPR006456">
    <property type="entry name" value="ZF_HD_homeobox_Cys/His_dimer"/>
</dbReference>
<dbReference type="PROSITE" id="PS51523">
    <property type="entry name" value="ZF_HD_DIMER"/>
    <property type="match status" value="1"/>
</dbReference>
<evidence type="ECO:0000256" key="8">
    <source>
        <dbReference type="ARBA" id="ARBA00023163"/>
    </source>
</evidence>
<evidence type="ECO:0000256" key="1">
    <source>
        <dbReference type="ARBA" id="ARBA00004123"/>
    </source>
</evidence>
<protein>
    <recommendedName>
        <fullName evidence="11">ZF-HD dimerization-type domain-containing protein</fullName>
    </recommendedName>
</protein>
<keyword evidence="6" id="KW-0238">DNA-binding</keyword>
<dbReference type="Pfam" id="PF04770">
    <property type="entry name" value="ZF-HD_dimer"/>
    <property type="match status" value="1"/>
</dbReference>
<keyword evidence="3" id="KW-0863">Zinc-finger</keyword>
<dbReference type="GO" id="GO:0000976">
    <property type="term" value="F:transcription cis-regulatory region binding"/>
    <property type="evidence" value="ECO:0007669"/>
    <property type="project" value="TreeGrafter"/>
</dbReference>
<dbReference type="Gene3D" id="1.10.10.60">
    <property type="entry name" value="Homeodomain-like"/>
    <property type="match status" value="1"/>
</dbReference>
<dbReference type="NCBIfam" id="TIGR01566">
    <property type="entry name" value="ZF_HD_prot_N"/>
    <property type="match status" value="1"/>
</dbReference>
<evidence type="ECO:0000256" key="4">
    <source>
        <dbReference type="ARBA" id="ARBA00022833"/>
    </source>
</evidence>
<keyword evidence="8" id="KW-0804">Transcription</keyword>
<feature type="compositionally biased region" description="Polar residues" evidence="10">
    <location>
        <begin position="99"/>
        <end position="109"/>
    </location>
</feature>
<evidence type="ECO:0000256" key="10">
    <source>
        <dbReference type="SAM" id="MobiDB-lite"/>
    </source>
</evidence>
<keyword evidence="2" id="KW-0479">Metal-binding</keyword>
<evidence type="ECO:0000256" key="7">
    <source>
        <dbReference type="ARBA" id="ARBA00023155"/>
    </source>
</evidence>
<keyword evidence="7" id="KW-0371">Homeobox</keyword>
<dbReference type="AlphaFoldDB" id="A0A5N6NGD9"/>
<evidence type="ECO:0000256" key="3">
    <source>
        <dbReference type="ARBA" id="ARBA00022771"/>
    </source>
</evidence>
<keyword evidence="4" id="KW-0862">Zinc</keyword>
<dbReference type="PANTHER" id="PTHR31948">
    <property type="entry name" value="ZINC-FINGER HOMEODOMAIN PROTEIN 2"/>
    <property type="match status" value="1"/>
</dbReference>
<sequence>MVLDHEQAEEATVGRIRNTGNQAFRYGECTKNHASAINLKAFDGCLEFMPAGDVGTLEALMCAACSCHRNFHRKEPIMQIEPAAFQQHDIPRRWEFHMTPSQPSGSRNSLDPGFSGAVGSSKRRVRTKFTREQKDRMLAFAQRVGWRVNKEHERDVQRFCEEIRIDKIIFKVWMRNNKHTLGKVL</sequence>
<evidence type="ECO:0000259" key="11">
    <source>
        <dbReference type="PROSITE" id="PS51523"/>
    </source>
</evidence>
<dbReference type="EMBL" id="SZYD01000012">
    <property type="protein sequence ID" value="KAD4586217.1"/>
    <property type="molecule type" value="Genomic_DNA"/>
</dbReference>
<comment type="caution">
    <text evidence="12">The sequence shown here is derived from an EMBL/GenBank/DDBJ whole genome shotgun (WGS) entry which is preliminary data.</text>
</comment>
<dbReference type="GO" id="GO:0003700">
    <property type="term" value="F:DNA-binding transcription factor activity"/>
    <property type="evidence" value="ECO:0007669"/>
    <property type="project" value="TreeGrafter"/>
</dbReference>
<keyword evidence="13" id="KW-1185">Reference proteome</keyword>
<dbReference type="NCBIfam" id="TIGR01565">
    <property type="entry name" value="homeo_ZF_HD"/>
    <property type="match status" value="1"/>
</dbReference>
<organism evidence="12 13">
    <name type="scientific">Mikania micrantha</name>
    <name type="common">bitter vine</name>
    <dbReference type="NCBI Taxonomy" id="192012"/>
    <lineage>
        <taxon>Eukaryota</taxon>
        <taxon>Viridiplantae</taxon>
        <taxon>Streptophyta</taxon>
        <taxon>Embryophyta</taxon>
        <taxon>Tracheophyta</taxon>
        <taxon>Spermatophyta</taxon>
        <taxon>Magnoliopsida</taxon>
        <taxon>eudicotyledons</taxon>
        <taxon>Gunneridae</taxon>
        <taxon>Pentapetalae</taxon>
        <taxon>asterids</taxon>
        <taxon>campanulids</taxon>
        <taxon>Asterales</taxon>
        <taxon>Asteraceae</taxon>
        <taxon>Asteroideae</taxon>
        <taxon>Heliantheae alliance</taxon>
        <taxon>Eupatorieae</taxon>
        <taxon>Mikania</taxon>
    </lineage>
</organism>
<comment type="subcellular location">
    <subcellularLocation>
        <location evidence="1">Nucleus</location>
    </subcellularLocation>
</comment>
<accession>A0A5N6NGD9</accession>
<proteinExistence type="predicted"/>
<dbReference type="InterPro" id="IPR009057">
    <property type="entry name" value="Homeodomain-like_sf"/>
</dbReference>
<dbReference type="OrthoDB" id="636896at2759"/>
<feature type="region of interest" description="Disordered" evidence="10">
    <location>
        <begin position="98"/>
        <end position="122"/>
    </location>
</feature>
<evidence type="ECO:0000313" key="13">
    <source>
        <dbReference type="Proteomes" id="UP000326396"/>
    </source>
</evidence>
<evidence type="ECO:0000256" key="5">
    <source>
        <dbReference type="ARBA" id="ARBA00023015"/>
    </source>
</evidence>
<dbReference type="InterPro" id="IPR006455">
    <property type="entry name" value="Homeodomain_ZF_HD"/>
</dbReference>
<name>A0A5N6NGD9_9ASTR</name>
<dbReference type="GO" id="GO:0005634">
    <property type="term" value="C:nucleus"/>
    <property type="evidence" value="ECO:0007669"/>
    <property type="project" value="UniProtKB-SubCell"/>
</dbReference>
<dbReference type="GO" id="GO:0008270">
    <property type="term" value="F:zinc ion binding"/>
    <property type="evidence" value="ECO:0007669"/>
    <property type="project" value="UniProtKB-KW"/>
</dbReference>
<feature type="domain" description="ZF-HD dimerization-type" evidence="11">
    <location>
        <begin position="26"/>
        <end position="75"/>
    </location>
</feature>
<keyword evidence="5" id="KW-0805">Transcription regulation</keyword>
<evidence type="ECO:0000256" key="6">
    <source>
        <dbReference type="ARBA" id="ARBA00023125"/>
    </source>
</evidence>
<evidence type="ECO:0000256" key="9">
    <source>
        <dbReference type="ARBA" id="ARBA00023242"/>
    </source>
</evidence>
<gene>
    <name evidence="12" type="ORF">E3N88_23818</name>
</gene>
<dbReference type="SUPFAM" id="SSF46689">
    <property type="entry name" value="Homeodomain-like"/>
    <property type="match status" value="1"/>
</dbReference>